<feature type="transmembrane region" description="Helical" evidence="5">
    <location>
        <begin position="112"/>
        <end position="132"/>
    </location>
</feature>
<evidence type="ECO:0000256" key="3">
    <source>
        <dbReference type="ARBA" id="ARBA00022989"/>
    </source>
</evidence>
<dbReference type="Gene3D" id="1.20.1070.10">
    <property type="entry name" value="Rhodopsin 7-helix transmembrane proteins"/>
    <property type="match status" value="1"/>
</dbReference>
<dbReference type="AlphaFoldDB" id="A0A8S1HIR3"/>
<dbReference type="GO" id="GO:0016020">
    <property type="term" value="C:membrane"/>
    <property type="evidence" value="ECO:0007669"/>
    <property type="project" value="UniProtKB-SubCell"/>
</dbReference>
<dbReference type="PRINTS" id="PR00237">
    <property type="entry name" value="GPCRRHODOPSN"/>
</dbReference>
<reference evidence="6" key="1">
    <citation type="submission" date="2020-10" db="EMBL/GenBank/DDBJ databases">
        <authorList>
            <person name="Kikuchi T."/>
        </authorList>
    </citation>
    <scope>NUCLEOTIDE SEQUENCE</scope>
    <source>
        <strain evidence="6">NKZ352</strain>
    </source>
</reference>
<feature type="transmembrane region" description="Helical" evidence="5">
    <location>
        <begin position="144"/>
        <end position="162"/>
    </location>
</feature>
<gene>
    <name evidence="6" type="ORF">CAUJ_LOCUS12342</name>
</gene>
<feature type="transmembrane region" description="Helical" evidence="5">
    <location>
        <begin position="220"/>
        <end position="237"/>
    </location>
</feature>
<feature type="transmembrane region" description="Helical" evidence="5">
    <location>
        <begin position="194"/>
        <end position="213"/>
    </location>
</feature>
<dbReference type="GO" id="GO:0004930">
    <property type="term" value="F:G protein-coupled receptor activity"/>
    <property type="evidence" value="ECO:0007669"/>
    <property type="project" value="InterPro"/>
</dbReference>
<feature type="transmembrane region" description="Helical" evidence="5">
    <location>
        <begin position="249"/>
        <end position="269"/>
    </location>
</feature>
<keyword evidence="2 5" id="KW-0812">Transmembrane</keyword>
<comment type="subcellular location">
    <subcellularLocation>
        <location evidence="1">Membrane</location>
    </subcellularLocation>
</comment>
<evidence type="ECO:0000313" key="7">
    <source>
        <dbReference type="Proteomes" id="UP000835052"/>
    </source>
</evidence>
<dbReference type="InterPro" id="IPR000276">
    <property type="entry name" value="GPCR_Rhodpsn"/>
</dbReference>
<keyword evidence="7" id="KW-1185">Reference proteome</keyword>
<dbReference type="EMBL" id="CAJGYM010000072">
    <property type="protein sequence ID" value="CAD6196428.1"/>
    <property type="molecule type" value="Genomic_DNA"/>
</dbReference>
<keyword evidence="3 5" id="KW-1133">Transmembrane helix</keyword>
<dbReference type="OrthoDB" id="5824413at2759"/>
<evidence type="ECO:0000256" key="1">
    <source>
        <dbReference type="ARBA" id="ARBA00004370"/>
    </source>
</evidence>
<dbReference type="Proteomes" id="UP000835052">
    <property type="component" value="Unassembled WGS sequence"/>
</dbReference>
<feature type="transmembrane region" description="Helical" evidence="5">
    <location>
        <begin position="27"/>
        <end position="53"/>
    </location>
</feature>
<evidence type="ECO:0000256" key="4">
    <source>
        <dbReference type="ARBA" id="ARBA00023136"/>
    </source>
</evidence>
<protein>
    <submittedName>
        <fullName evidence="6">Uncharacterized protein</fullName>
    </submittedName>
</protein>
<comment type="caution">
    <text evidence="6">The sequence shown here is derived from an EMBL/GenBank/DDBJ whole genome shotgun (WGS) entry which is preliminary data.</text>
</comment>
<proteinExistence type="predicted"/>
<name>A0A8S1HIR3_9PELO</name>
<keyword evidence="4 5" id="KW-0472">Membrane</keyword>
<evidence type="ECO:0000256" key="2">
    <source>
        <dbReference type="ARBA" id="ARBA00022692"/>
    </source>
</evidence>
<sequence>MTITSLDEWASDCLLKSSSLVAAERRIIIGVCILIVSLFSFLINFFLIIAILCRWTSFSKQMYAHFVLSMLFAGLQYTSVNFYVSIPCAFTYCSYISSDSLMVALATPNTLSFFAYLFAAFAFSVFRFACFIYNKRSWVVFQKVCLYLPWVLAILIAFYTTANGCYKRYNRYALEYTYNCSACNLFFSFNFMDFNFYIGQALPLIMFGLYGTIVVMALQYILICTAQYLACLLFYMVPRLGRGHPVAVTLMNTIGSINVALNPLVLILFNTQMQKACAELLRDFGIFRNKPKFSTVAVTPSFIRSNSRVSR</sequence>
<dbReference type="SUPFAM" id="SSF81321">
    <property type="entry name" value="Family A G protein-coupled receptor-like"/>
    <property type="match status" value="1"/>
</dbReference>
<evidence type="ECO:0000313" key="6">
    <source>
        <dbReference type="EMBL" id="CAD6196428.1"/>
    </source>
</evidence>
<organism evidence="6 7">
    <name type="scientific">Caenorhabditis auriculariae</name>
    <dbReference type="NCBI Taxonomy" id="2777116"/>
    <lineage>
        <taxon>Eukaryota</taxon>
        <taxon>Metazoa</taxon>
        <taxon>Ecdysozoa</taxon>
        <taxon>Nematoda</taxon>
        <taxon>Chromadorea</taxon>
        <taxon>Rhabditida</taxon>
        <taxon>Rhabditina</taxon>
        <taxon>Rhabditomorpha</taxon>
        <taxon>Rhabditoidea</taxon>
        <taxon>Rhabditidae</taxon>
        <taxon>Peloderinae</taxon>
        <taxon>Caenorhabditis</taxon>
    </lineage>
</organism>
<accession>A0A8S1HIR3</accession>
<feature type="transmembrane region" description="Helical" evidence="5">
    <location>
        <begin position="65"/>
        <end position="92"/>
    </location>
</feature>
<evidence type="ECO:0000256" key="5">
    <source>
        <dbReference type="SAM" id="Phobius"/>
    </source>
</evidence>